<dbReference type="PANTHER" id="PTHR31088">
    <property type="entry name" value="MEMBRANE-ASSOCIATED PROTEIN VIPP1, CHLOROPLASTIC"/>
    <property type="match status" value="1"/>
</dbReference>
<evidence type="ECO:0000256" key="1">
    <source>
        <dbReference type="ARBA" id="ARBA00043985"/>
    </source>
</evidence>
<feature type="region of interest" description="Disordered" evidence="3">
    <location>
        <begin position="242"/>
        <end position="323"/>
    </location>
</feature>
<evidence type="ECO:0000256" key="2">
    <source>
        <dbReference type="SAM" id="Coils"/>
    </source>
</evidence>
<feature type="compositionally biased region" description="Low complexity" evidence="3">
    <location>
        <begin position="272"/>
        <end position="286"/>
    </location>
</feature>
<sequence>MPPTEIISTRTRSASGEGMEVYMGLLKNISSMIRSNLNDLLNRAEDPEKMLSSLILDMKQSFLEAKNEVKNAIMELKRIEKETEENRSAASQWEEKALLALDAGREDLAKESLRRKRNFEKLSRSLESEASRQEKVVGDLREQLLALKAKLDEAKAKKMVITTARRIRKVNADSSSGSTEKGARLSVDLSPFEMYDKMEEKIRALEDEVEALRDIDSDEIEDDVDRELEKIAADDIEEELRDLRLKATGKPSDKKAAGKSGVPSGSDKDGSGSDSSSDKGGASGRKAPPSVKGTDSGAGSRPKAKRSTVKKPSGSGTVKKKKD</sequence>
<accession>A0A2N1PVC2</accession>
<dbReference type="AlphaFoldDB" id="A0A2N1PVC2"/>
<comment type="similarity">
    <text evidence="1">Belongs to the PspA/Vipp/IM30 family.</text>
</comment>
<feature type="coiled-coil region" evidence="2">
    <location>
        <begin position="62"/>
        <end position="96"/>
    </location>
</feature>
<evidence type="ECO:0000313" key="4">
    <source>
        <dbReference type="EMBL" id="PKK92291.1"/>
    </source>
</evidence>
<keyword evidence="2" id="KW-0175">Coiled coil</keyword>
<proteinExistence type="inferred from homology"/>
<evidence type="ECO:0008006" key="6">
    <source>
        <dbReference type="Google" id="ProtNLM"/>
    </source>
</evidence>
<evidence type="ECO:0000256" key="3">
    <source>
        <dbReference type="SAM" id="MobiDB-lite"/>
    </source>
</evidence>
<dbReference type="EMBL" id="PGXC01000001">
    <property type="protein sequence ID" value="PKK92291.1"/>
    <property type="molecule type" value="Genomic_DNA"/>
</dbReference>
<reference evidence="4 5" key="1">
    <citation type="journal article" date="2017" name="ISME J.">
        <title>Potential for microbial H2 and metal transformations associated with novel bacteria and archaea in deep terrestrial subsurface sediments.</title>
        <authorList>
            <person name="Hernsdorf A.W."/>
            <person name="Amano Y."/>
            <person name="Miyakawa K."/>
            <person name="Ise K."/>
            <person name="Suzuki Y."/>
            <person name="Anantharaman K."/>
            <person name="Probst A."/>
            <person name="Burstein D."/>
            <person name="Thomas B.C."/>
            <person name="Banfield J.F."/>
        </authorList>
    </citation>
    <scope>NUCLEOTIDE SEQUENCE [LARGE SCALE GENOMIC DNA]</scope>
    <source>
        <strain evidence="4">HGW-Wallbacteria-1</strain>
    </source>
</reference>
<gene>
    <name evidence="4" type="ORF">CVV64_02435</name>
</gene>
<evidence type="ECO:0000313" key="5">
    <source>
        <dbReference type="Proteomes" id="UP000233256"/>
    </source>
</evidence>
<feature type="compositionally biased region" description="Basic and acidic residues" evidence="3">
    <location>
        <begin position="242"/>
        <end position="256"/>
    </location>
</feature>
<name>A0A2N1PVC2_9BACT</name>
<dbReference type="Proteomes" id="UP000233256">
    <property type="component" value="Unassembled WGS sequence"/>
</dbReference>
<protein>
    <recommendedName>
        <fullName evidence="6">Phage shock protein A</fullName>
    </recommendedName>
</protein>
<dbReference type="InterPro" id="IPR007157">
    <property type="entry name" value="PspA_VIPP1"/>
</dbReference>
<dbReference type="PANTHER" id="PTHR31088:SF6">
    <property type="entry name" value="PHAGE SHOCK PROTEIN A"/>
    <property type="match status" value="1"/>
</dbReference>
<organism evidence="4 5">
    <name type="scientific">Candidatus Wallbacteria bacterium HGW-Wallbacteria-1</name>
    <dbReference type="NCBI Taxonomy" id="2013854"/>
    <lineage>
        <taxon>Bacteria</taxon>
        <taxon>Candidatus Walliibacteriota</taxon>
    </lineage>
</organism>
<comment type="caution">
    <text evidence="4">The sequence shown here is derived from an EMBL/GenBank/DDBJ whole genome shotgun (WGS) entry which is preliminary data.</text>
</comment>
<dbReference type="Pfam" id="PF04012">
    <property type="entry name" value="PspA_IM30"/>
    <property type="match status" value="1"/>
</dbReference>